<evidence type="ECO:0000313" key="2">
    <source>
        <dbReference type="EMBL" id="KAL3685519.1"/>
    </source>
</evidence>
<sequence length="482" mass="54944">MFAHDYAHQEWRAIFQVINGLFLARRRVRDVVGRLALTVKNAIGDEEKYDWAEMIYASLHQEILFLRSHLLQQKPKRLAMTFIRSILTWLFVYKEILSVEQGSSNGYLKVERERIVEEVAEKEMFLTLSKRRGKELKEKCKKDKKNWLKLFMEQILESFIVVIWTGRTDRNIKFILRGLEEGGHLPKGIAEGSVCQVWNRDHCKRQDFKGAGFSGYGECSWVKDFHQLHLWNVSIRDALLVDDSITQNMMNQPFFAVYPSTFPPNCTSPEEDTFLVENLLPWLRSWSQSSVCTTDYVQQHFETLPVVDPVEIIRLLRDKGLNVSDCLWTNVIVAERLVLAAEVNRRAKGGRSGQQRYTLASVSGGNYISTDAETSTDPFAQIPTYPNPTDEPDLPENSQAEQVGTEPLPNVATPVGERGKGRGKRKGRRNAQAQASGPVDNSEAPAGTLRSSNVNPTRGRGRCKKKKKHKRPKVVKDNMPVV</sequence>
<organism evidence="2 3">
    <name type="scientific">Riccia sorocarpa</name>
    <dbReference type="NCBI Taxonomy" id="122646"/>
    <lineage>
        <taxon>Eukaryota</taxon>
        <taxon>Viridiplantae</taxon>
        <taxon>Streptophyta</taxon>
        <taxon>Embryophyta</taxon>
        <taxon>Marchantiophyta</taxon>
        <taxon>Marchantiopsida</taxon>
        <taxon>Marchantiidae</taxon>
        <taxon>Marchantiales</taxon>
        <taxon>Ricciaceae</taxon>
        <taxon>Riccia</taxon>
    </lineage>
</organism>
<gene>
    <name evidence="2" type="ORF">R1sor_003541</name>
</gene>
<accession>A0ABD3H823</accession>
<dbReference type="AlphaFoldDB" id="A0ABD3H823"/>
<feature type="compositionally biased region" description="Polar residues" evidence="1">
    <location>
        <begin position="368"/>
        <end position="378"/>
    </location>
</feature>
<protein>
    <recommendedName>
        <fullName evidence="4">FCP1 homology domain-containing protein</fullName>
    </recommendedName>
</protein>
<comment type="caution">
    <text evidence="2">The sequence shown here is derived from an EMBL/GenBank/DDBJ whole genome shotgun (WGS) entry which is preliminary data.</text>
</comment>
<reference evidence="2 3" key="1">
    <citation type="submission" date="2024-09" db="EMBL/GenBank/DDBJ databases">
        <title>Chromosome-scale assembly of Riccia sorocarpa.</title>
        <authorList>
            <person name="Paukszto L."/>
        </authorList>
    </citation>
    <scope>NUCLEOTIDE SEQUENCE [LARGE SCALE GENOMIC DNA]</scope>
    <source>
        <strain evidence="2">LP-2024</strain>
        <tissue evidence="2">Aerial parts of the thallus</tissue>
    </source>
</reference>
<dbReference type="InterPro" id="IPR023214">
    <property type="entry name" value="HAD_sf"/>
</dbReference>
<dbReference type="Proteomes" id="UP001633002">
    <property type="component" value="Unassembled WGS sequence"/>
</dbReference>
<feature type="region of interest" description="Disordered" evidence="1">
    <location>
        <begin position="368"/>
        <end position="482"/>
    </location>
</feature>
<feature type="compositionally biased region" description="Basic residues" evidence="1">
    <location>
        <begin position="459"/>
        <end position="473"/>
    </location>
</feature>
<keyword evidence="3" id="KW-1185">Reference proteome</keyword>
<evidence type="ECO:0008006" key="4">
    <source>
        <dbReference type="Google" id="ProtNLM"/>
    </source>
</evidence>
<name>A0ABD3H823_9MARC</name>
<proteinExistence type="predicted"/>
<dbReference type="EMBL" id="JBJQOH010000006">
    <property type="protein sequence ID" value="KAL3685519.1"/>
    <property type="molecule type" value="Genomic_DNA"/>
</dbReference>
<evidence type="ECO:0000256" key="1">
    <source>
        <dbReference type="SAM" id="MobiDB-lite"/>
    </source>
</evidence>
<evidence type="ECO:0000313" key="3">
    <source>
        <dbReference type="Proteomes" id="UP001633002"/>
    </source>
</evidence>
<dbReference type="Gene3D" id="3.40.50.1000">
    <property type="entry name" value="HAD superfamily/HAD-like"/>
    <property type="match status" value="1"/>
</dbReference>